<keyword evidence="4" id="KW-1185">Reference proteome</keyword>
<feature type="compositionally biased region" description="Basic and acidic residues" evidence="2">
    <location>
        <begin position="196"/>
        <end position="210"/>
    </location>
</feature>
<feature type="compositionally biased region" description="Polar residues" evidence="2">
    <location>
        <begin position="185"/>
        <end position="195"/>
    </location>
</feature>
<gene>
    <name evidence="3" type="ORF">BQ2448_7126</name>
</gene>
<dbReference type="AlphaFoldDB" id="A0A238FM21"/>
<dbReference type="OrthoDB" id="2593174at2759"/>
<name>A0A238FM21_9BASI</name>
<feature type="compositionally biased region" description="Acidic residues" evidence="2">
    <location>
        <begin position="211"/>
        <end position="227"/>
    </location>
</feature>
<evidence type="ECO:0000256" key="1">
    <source>
        <dbReference type="SAM" id="Coils"/>
    </source>
</evidence>
<evidence type="ECO:0000256" key="2">
    <source>
        <dbReference type="SAM" id="MobiDB-lite"/>
    </source>
</evidence>
<dbReference type="STRING" id="269621.A0A238FM21"/>
<feature type="coiled-coil region" evidence="1">
    <location>
        <begin position="778"/>
        <end position="840"/>
    </location>
</feature>
<feature type="coiled-coil region" evidence="1">
    <location>
        <begin position="700"/>
        <end position="727"/>
    </location>
</feature>
<keyword evidence="1" id="KW-0175">Coiled coil</keyword>
<feature type="compositionally biased region" description="Low complexity" evidence="2">
    <location>
        <begin position="393"/>
        <end position="407"/>
    </location>
</feature>
<protein>
    <submittedName>
        <fullName evidence="3">BQ2448_7126 protein</fullName>
    </submittedName>
</protein>
<dbReference type="EMBL" id="FMSP01000017">
    <property type="protein sequence ID" value="SCV73201.1"/>
    <property type="molecule type" value="Genomic_DNA"/>
</dbReference>
<proteinExistence type="predicted"/>
<reference evidence="4" key="1">
    <citation type="submission" date="2016-09" db="EMBL/GenBank/DDBJ databases">
        <authorList>
            <person name="Jeantristanb JTB J.-T."/>
            <person name="Ricardo R."/>
        </authorList>
    </citation>
    <scope>NUCLEOTIDE SEQUENCE [LARGE SCALE GENOMIC DNA]</scope>
</reference>
<evidence type="ECO:0000313" key="4">
    <source>
        <dbReference type="Proteomes" id="UP000198372"/>
    </source>
</evidence>
<feature type="coiled-coil region" evidence="1">
    <location>
        <begin position="921"/>
        <end position="955"/>
    </location>
</feature>
<feature type="compositionally biased region" description="Polar residues" evidence="2">
    <location>
        <begin position="74"/>
        <end position="84"/>
    </location>
</feature>
<feature type="compositionally biased region" description="Polar residues" evidence="2">
    <location>
        <begin position="23"/>
        <end position="33"/>
    </location>
</feature>
<feature type="compositionally biased region" description="Polar residues" evidence="2">
    <location>
        <begin position="408"/>
        <end position="424"/>
    </location>
</feature>
<evidence type="ECO:0000313" key="3">
    <source>
        <dbReference type="EMBL" id="SCV73201.1"/>
    </source>
</evidence>
<feature type="compositionally biased region" description="Low complexity" evidence="2">
    <location>
        <begin position="375"/>
        <end position="385"/>
    </location>
</feature>
<feature type="region of interest" description="Disordered" evidence="2">
    <location>
        <begin position="361"/>
        <end position="424"/>
    </location>
</feature>
<accession>A0A238FM21</accession>
<feature type="compositionally biased region" description="Low complexity" evidence="2">
    <location>
        <begin position="85"/>
        <end position="114"/>
    </location>
</feature>
<organism evidence="3 4">
    <name type="scientific">Microbotryum intermedium</name>
    <dbReference type="NCBI Taxonomy" id="269621"/>
    <lineage>
        <taxon>Eukaryota</taxon>
        <taxon>Fungi</taxon>
        <taxon>Dikarya</taxon>
        <taxon>Basidiomycota</taxon>
        <taxon>Pucciniomycotina</taxon>
        <taxon>Microbotryomycetes</taxon>
        <taxon>Microbotryales</taxon>
        <taxon>Microbotryaceae</taxon>
        <taxon>Microbotryum</taxon>
    </lineage>
</organism>
<feature type="region of interest" description="Disordered" evidence="2">
    <location>
        <begin position="1160"/>
        <end position="1183"/>
    </location>
</feature>
<feature type="region of interest" description="Disordered" evidence="2">
    <location>
        <begin position="1"/>
        <end position="231"/>
    </location>
</feature>
<dbReference type="Proteomes" id="UP000198372">
    <property type="component" value="Unassembled WGS sequence"/>
</dbReference>
<sequence>MRIPQVIAERAPAPTPLSHGGPTANTSINSDEWQLSVVEETSLIFEENDSGRYAADEPSTSTTDFGESEPGRLSTPSSLTSSQKRSVSGPGRSPRPPQVQFSPLSLAPSPLLGLPSPPPPPLPALIDLREGASDLADSPSAYRAQKSSASSIRTILKAPGTPGTGRSVRFTSSTSAERNKERSPTTRADPSTSLTGDDKSVDQKGASREEKEEEEEGGEEGEEESSLEEGLSSHLVASFLSRLQAVIPSPDSSLASTISRLAGPGDQSVVEATSLRPAVAVTSPTSSDYAIDFSTSVPAVGLRIARNMYEARDLFDESNPFAGISISVLAVSTNKDFGVTSGPVSAQPEVRIARSTPILTDTLQIDEPGGANFQPRSSSSVSGSPVRPPPNKSSQSSDTDASSPSPAYTTPDTSTMSQTAKGSSALGTLDRAASHTAGPDSDFNRDNATLHSATSRASHVSSSLYRMFMQKRSEGSRIAADEWGRLVHGGQAADEATARVMEDAVANTSLASTSALSPILHDLDEHASEKPNHSGELVTSGCASFRSEKEDCSSNLADHPGGQLDESYSVAIPPTYLSPIPELSEPNTTVDSERLTACGDAASCVGRAPFRGESRSSCAMSTVEILEASRAAEHPSFSLSVTPTSSNGASSIDLQESLEGVASLVATYDVWREHTTAQKSHIASLLAIIRTECQRKDAILAKLSGRNETLERQLRHTTATLDETKHTWLDRDGATGGMLERALKKNEALVGLVTKLTYELEARIQQQLSNKNKREVDLSNWQTELLKAQDKARDCEIRLRVAQATQADLGEAHSRTQQQVSQLMRENDALRRERDEISAKWKEDVITNNGQSGETVLVNKEEHPEQVHYIIAANAASENIGSLTNADVMLTVPCSPQPAVRSGEDLMAAPDTEQGCMVIERENAKDEMDRMKSELGEAENTCQDLRARLLDATVRLKEQDVRFQRFAAELKVKDDQIALHSKAWEEHQSEITRLMDSISLIEQEAVIKVHSAESELSRIQNELGAVIDFKEQQLQTAKNDTSIQTARIEMLAAECKKSATMTETLRNRLAIRESKYAALKQLKVELESDILGLNIALEAKQQEASAWKRQVQSARVSQMAATTPVAAPLGGTAQTDRHQPSTPPVATCVRHASVAIVDSRLSQAPPSQKGRVHKPSLGFGSSSRRDVTSLPILLSTPKSSFHITRHAGSKENIAPAFVRKRAASLVLG</sequence>